<feature type="coiled-coil region" evidence="1">
    <location>
        <begin position="286"/>
        <end position="313"/>
    </location>
</feature>
<sequence>MERLNFSFLLLIGTILLNSCASVKNLEIRDLLHHSNCNQQNVYEYDVDSLPIPLHEQSVSPLLQSKLTFNSLNMANAIGILTTVSKYAELKQNPAPDDLKYRLDLLELKQAIDQKINSSSLEISAISSEMDCEEERTSQVANYLEGKIQDKESKLTVAAIVVGALGAILTEGVVKDEGASHVVGISTGVAEASFGVMMLLNDEKTDFFHKRNALRDVWFGAATSKNFPAAVWYYLNYSSPENGIKSSLREQIVQKWSSFGQITKSSEEEMLDLYFGEGGEYTSEQLENRADMYDQLESNINLMKQDLKALSAELERL</sequence>
<proteinExistence type="predicted"/>
<reference evidence="2 3" key="1">
    <citation type="submission" date="2017-06" db="EMBL/GenBank/DDBJ databases">
        <authorList>
            <consortium name="Pathogen Informatics"/>
        </authorList>
    </citation>
    <scope>NUCLEOTIDE SEQUENCE [LARGE SCALE GENOMIC DNA]</scope>
    <source>
        <strain evidence="2 3">NCTC12149</strain>
    </source>
</reference>
<dbReference type="RefSeq" id="WP_093095878.1">
    <property type="nucleotide sequence ID" value="NZ_FNGK01000001.1"/>
</dbReference>
<dbReference type="KEGG" id="smiz:4412673_01794"/>
<organism evidence="2 3">
    <name type="scientific">Sphingobacterium mizutaii</name>
    <dbReference type="NCBI Taxonomy" id="1010"/>
    <lineage>
        <taxon>Bacteria</taxon>
        <taxon>Pseudomonadati</taxon>
        <taxon>Bacteroidota</taxon>
        <taxon>Sphingobacteriia</taxon>
        <taxon>Sphingobacteriales</taxon>
        <taxon>Sphingobacteriaceae</taxon>
        <taxon>Sphingobacterium</taxon>
    </lineage>
</organism>
<accession>A0AAJ4XB21</accession>
<dbReference type="AlphaFoldDB" id="A0AAJ4XB21"/>
<name>A0AAJ4XB21_9SPHI</name>
<evidence type="ECO:0000313" key="3">
    <source>
        <dbReference type="Proteomes" id="UP000215355"/>
    </source>
</evidence>
<gene>
    <name evidence="2" type="ORF">SAMEA4412673_01794</name>
</gene>
<dbReference type="Proteomes" id="UP000215355">
    <property type="component" value="Chromosome 1"/>
</dbReference>
<keyword evidence="1" id="KW-0175">Coiled coil</keyword>
<dbReference type="EMBL" id="LT906468">
    <property type="protein sequence ID" value="SNV49487.1"/>
    <property type="molecule type" value="Genomic_DNA"/>
</dbReference>
<evidence type="ECO:0000256" key="1">
    <source>
        <dbReference type="SAM" id="Coils"/>
    </source>
</evidence>
<evidence type="ECO:0000313" key="2">
    <source>
        <dbReference type="EMBL" id="SNV49487.1"/>
    </source>
</evidence>
<protein>
    <submittedName>
        <fullName evidence="2">Uncharacterized protein</fullName>
    </submittedName>
</protein>